<keyword evidence="2" id="KW-1185">Reference proteome</keyword>
<reference evidence="1 2" key="1">
    <citation type="journal article" date="2016" name="G3 (Bethesda)">
        <title>First Draft Assembly and Annotation of the Genome of a California Endemic Oak Quercus lobata Nee (Fagaceae).</title>
        <authorList>
            <person name="Sork V.L."/>
            <person name="Fitz-Gibbon S.T."/>
            <person name="Puiu D."/>
            <person name="Crepeau M."/>
            <person name="Gugger P.F."/>
            <person name="Sherman R."/>
            <person name="Stevens K."/>
            <person name="Langley C.H."/>
            <person name="Pellegrini M."/>
            <person name="Salzberg S.L."/>
        </authorList>
    </citation>
    <scope>NUCLEOTIDE SEQUENCE [LARGE SCALE GENOMIC DNA]</scope>
    <source>
        <strain evidence="1 2">cv. SW786</strain>
    </source>
</reference>
<accession>A0A7N2LZL2</accession>
<dbReference type="InParanoid" id="A0A7N2LZL2"/>
<organism evidence="1 2">
    <name type="scientific">Quercus lobata</name>
    <name type="common">Valley oak</name>
    <dbReference type="NCBI Taxonomy" id="97700"/>
    <lineage>
        <taxon>Eukaryota</taxon>
        <taxon>Viridiplantae</taxon>
        <taxon>Streptophyta</taxon>
        <taxon>Embryophyta</taxon>
        <taxon>Tracheophyta</taxon>
        <taxon>Spermatophyta</taxon>
        <taxon>Magnoliopsida</taxon>
        <taxon>eudicotyledons</taxon>
        <taxon>Gunneridae</taxon>
        <taxon>Pentapetalae</taxon>
        <taxon>rosids</taxon>
        <taxon>fabids</taxon>
        <taxon>Fagales</taxon>
        <taxon>Fagaceae</taxon>
        <taxon>Quercus</taxon>
    </lineage>
</organism>
<evidence type="ECO:0000313" key="2">
    <source>
        <dbReference type="Proteomes" id="UP000594261"/>
    </source>
</evidence>
<dbReference type="PANTHER" id="PTHR32387">
    <property type="entry name" value="WU:FJ29H11"/>
    <property type="match status" value="1"/>
</dbReference>
<dbReference type="InterPro" id="IPR052957">
    <property type="entry name" value="Auxin_embryo_med"/>
</dbReference>
<dbReference type="OMA" id="ECPSTNH"/>
<reference evidence="1" key="2">
    <citation type="submission" date="2021-01" db="UniProtKB">
        <authorList>
            <consortium name="EnsemblPlants"/>
        </authorList>
    </citation>
    <scope>IDENTIFICATION</scope>
</reference>
<dbReference type="EMBL" id="LRBV02000006">
    <property type="status" value="NOT_ANNOTATED_CDS"/>
    <property type="molecule type" value="Genomic_DNA"/>
</dbReference>
<dbReference type="SUPFAM" id="SSF55874">
    <property type="entry name" value="ATPase domain of HSP90 chaperone/DNA topoisomerase II/histidine kinase"/>
    <property type="match status" value="1"/>
</dbReference>
<dbReference type="EnsemblPlants" id="QL06p038436:mrna">
    <property type="protein sequence ID" value="QL06p038436:mrna"/>
    <property type="gene ID" value="QL06p038436"/>
</dbReference>
<evidence type="ECO:0008006" key="3">
    <source>
        <dbReference type="Google" id="ProtNLM"/>
    </source>
</evidence>
<dbReference type="PANTHER" id="PTHR32387:SF11">
    <property type="entry name" value="PROTEIN NO VEIN C-TERMINAL DOMAIN-CONTAINING PROTEIN"/>
    <property type="match status" value="1"/>
</dbReference>
<proteinExistence type="predicted"/>
<dbReference type="Gene3D" id="3.30.565.10">
    <property type="entry name" value="Histidine kinase-like ATPase, C-terminal domain"/>
    <property type="match status" value="1"/>
</dbReference>
<protein>
    <recommendedName>
        <fullName evidence="3">Sacsin</fullName>
    </recommendedName>
</protein>
<name>A0A7N2LZL2_QUELO</name>
<sequence>MDSYICTSNQNNNAIAAKLHIEDIRKRKFLIGESRPNPLTEDLQNAVANLSSELYTKDVHFLMELIQNAEDNEYLAGVKPTLEFVLTTADITGIGALATLLVFNNEVGFSKTNIDSLCGIGRSTKRGQRHQGFIGEKVPSHLHYPTHLNAHSESTTVEISANLIGLLRGIGFKSVFLVSGLPHVFSNGYQIWFSEIPNPDCAIGYIVPEWVSTNPTYSDIRAIYGSGKALPNTVIILPLKPKKVEAVKKQLSEIHPEVLLFLNKIKRLSIRETSSKTCIADSISAVSISTETNLVSLKTRGANCRVVHLSVQEEVDATETTCPYYVWRQGFPVKPNNMVDARKDIKEWVISLAFPSGERLKRGTSSTGVFAFLPTAMVTNFPFIIQGDFILSSSRETILLDNKWNSGILDQVPCSFCSAFTAFMKSTLTEKYFSVAQEECIVPYETFVDEKIVFCKPTNVIRVLPEFRKIMRRIKEHGVLSHAISAQGKFVLHNSVDCKEYDDSCNFLKVAPAGICNDWYGKCIQECNLTCRASTEEYVDLLCFLAEKWRFIPLRSVNSIPLFKHITWNGEIKSCSLQAIKQERLKIHIVWEPQEHAWLNKWNQVMGCPYDCFFFPDTLVAALVGCERQYNLKQWFIKDVGLVVTTVSKYCSQLGYFLGIKKDPKLVVLFSHFMYHTWLRNYIREREICTVFHFMPVVDECGNVILCKNTLVPASSSKWIKLFGSNPFTKANCKYVELGVVYAEAAEFAGECTPANELLQFFKKHGKTSDLPDIIPQDMALQVASSQLTCEEALMLLAWIQNLRAKKYGLPIRFVQSIRNGKWVKTSSGFNTPSQCFLCDGTEVSTLLEMGRTLKVLSDIDEAYYMDRIRAYKDELIFFGMRIGSDDMYQLFSDHLKHLASSSMSKPFAILLLRFIKYSNHQNKLDEDFLKYVKAGKWLKTNQGYWTPPGTVCLMPDMVDGFVQITDLHVVDRRYYENQLDCYEEELKFLGVVIDLEDVYKQIPEHFQFPKDLSILTKSSVFLLLGCIQHLGLAGNNFVQKIKDQPWMKTSSGFKCPSESLLPGLNWDHLLNIVPLPVVDEEYYGSRIGSYRTELEAIGVVVDINGACKMLSFTLKSTFSSSSLTSTNVFSLLNCIRCMNKIMQTQLLDIISCLSGEKWLKTCHGYKSAPESILFDQKWGTVSKFVDLPFIDEAFYGLSIHSYKCELNMLGVVINFSEGAHFVARGLKLPRETASLAPEGALSLLQCAISLKKSCKSTDHSTFKILLDKLTGSRWLKTHMGYRFPQECLLFNPDWECYLTPNDGPFIDEKFYVTLSSLEKEDLKAIGVKVDIEEACNLISHALTSHVQTSAVRRTYRFLYKFNWNPRMQDTRSSQLWIPDQQMGKGKWVENWRCVLHDQNNLFDTRLHALDKYYEKELLPFLSRAFRVCEVPSPYDFLDIWNIWEASHQVSTAKLSSFFGQISENWENWDSDARSILKRQCTMLPAANTSGAVQFVMKEEVFIADDLQLKNLFIEASENPLFVWFPPKCLSSPAKLLEIYTSLGVRKISEAVKFDLHCTLSASKIIDDTDSLIGKALIKLVLAFANMPMEEKHKTAKSLLELSVYGTEDPISVRYALQLPLQKRRLEVEIKKMVLWEKNSQRLLVNKSTWNEGKKDIKFIASFARAILEAVLPNSADQMDTLCRMIQMGMALGLEEDAVDYLLWTENLELSVEDKEFLDRSFPSGKSSPVLGKRLSMYPLLPSTPNGSACRRRL</sequence>
<dbReference type="Proteomes" id="UP000594261">
    <property type="component" value="Chromosome 6"/>
</dbReference>
<dbReference type="InterPro" id="IPR036890">
    <property type="entry name" value="HATPase_C_sf"/>
</dbReference>
<evidence type="ECO:0000313" key="1">
    <source>
        <dbReference type="EnsemblPlants" id="QL06p038436:mrna"/>
    </source>
</evidence>
<dbReference type="Gramene" id="QL06p038436:mrna">
    <property type="protein sequence ID" value="QL06p038436:mrna"/>
    <property type="gene ID" value="QL06p038436"/>
</dbReference>